<dbReference type="SUPFAM" id="SSF103473">
    <property type="entry name" value="MFS general substrate transporter"/>
    <property type="match status" value="1"/>
</dbReference>
<feature type="transmembrane region" description="Helical" evidence="5">
    <location>
        <begin position="180"/>
        <end position="200"/>
    </location>
</feature>
<dbReference type="PANTHER" id="PTHR23502:SF163">
    <property type="entry name" value="MAJOR FACILITATOR SUPERFAMILY (MFS) PROFILE DOMAIN-CONTAINING PROTEIN"/>
    <property type="match status" value="1"/>
</dbReference>
<comment type="caution">
    <text evidence="7">The sequence shown here is derived from an EMBL/GenBank/DDBJ whole genome shotgun (WGS) entry which is preliminary data.</text>
</comment>
<proteinExistence type="predicted"/>
<feature type="transmembrane region" description="Helical" evidence="5">
    <location>
        <begin position="212"/>
        <end position="232"/>
    </location>
</feature>
<reference evidence="7 8" key="1">
    <citation type="submission" date="2023-08" db="EMBL/GenBank/DDBJ databases">
        <title>Black Yeasts Isolated from many extreme environments.</title>
        <authorList>
            <person name="Coleine C."/>
            <person name="Stajich J.E."/>
            <person name="Selbmann L."/>
        </authorList>
    </citation>
    <scope>NUCLEOTIDE SEQUENCE [LARGE SCALE GENOMIC DNA]</scope>
    <source>
        <strain evidence="7 8">CCFEE 5885</strain>
    </source>
</reference>
<name>A0ABR0KFE3_9EURO</name>
<dbReference type="InterPro" id="IPR036259">
    <property type="entry name" value="MFS_trans_sf"/>
</dbReference>
<dbReference type="EMBL" id="JAVRRG010000032">
    <property type="protein sequence ID" value="KAK5094752.1"/>
    <property type="molecule type" value="Genomic_DNA"/>
</dbReference>
<dbReference type="PANTHER" id="PTHR23502">
    <property type="entry name" value="MAJOR FACILITATOR SUPERFAMILY"/>
    <property type="match status" value="1"/>
</dbReference>
<evidence type="ECO:0000256" key="5">
    <source>
        <dbReference type="SAM" id="Phobius"/>
    </source>
</evidence>
<evidence type="ECO:0000256" key="2">
    <source>
        <dbReference type="ARBA" id="ARBA00022692"/>
    </source>
</evidence>
<dbReference type="Proteomes" id="UP001345013">
    <property type="component" value="Unassembled WGS sequence"/>
</dbReference>
<comment type="subcellular location">
    <subcellularLocation>
        <location evidence="1">Membrane</location>
        <topology evidence="1">Multi-pass membrane protein</topology>
    </subcellularLocation>
</comment>
<evidence type="ECO:0000313" key="8">
    <source>
        <dbReference type="Proteomes" id="UP001345013"/>
    </source>
</evidence>
<protein>
    <submittedName>
        <fullName evidence="7">Uncharacterized protein</fullName>
    </submittedName>
</protein>
<feature type="transmembrane region" description="Helical" evidence="5">
    <location>
        <begin position="244"/>
        <end position="267"/>
    </location>
</feature>
<evidence type="ECO:0000256" key="6">
    <source>
        <dbReference type="SAM" id="SignalP"/>
    </source>
</evidence>
<feature type="signal peptide" evidence="6">
    <location>
        <begin position="1"/>
        <end position="16"/>
    </location>
</feature>
<feature type="transmembrane region" description="Helical" evidence="5">
    <location>
        <begin position="66"/>
        <end position="90"/>
    </location>
</feature>
<keyword evidence="8" id="KW-1185">Reference proteome</keyword>
<organism evidence="7 8">
    <name type="scientific">Lithohypha guttulata</name>
    <dbReference type="NCBI Taxonomy" id="1690604"/>
    <lineage>
        <taxon>Eukaryota</taxon>
        <taxon>Fungi</taxon>
        <taxon>Dikarya</taxon>
        <taxon>Ascomycota</taxon>
        <taxon>Pezizomycotina</taxon>
        <taxon>Eurotiomycetes</taxon>
        <taxon>Chaetothyriomycetidae</taxon>
        <taxon>Chaetothyriales</taxon>
        <taxon>Trichomeriaceae</taxon>
        <taxon>Lithohypha</taxon>
    </lineage>
</organism>
<keyword evidence="4 5" id="KW-0472">Membrane</keyword>
<evidence type="ECO:0000313" key="7">
    <source>
        <dbReference type="EMBL" id="KAK5094752.1"/>
    </source>
</evidence>
<feature type="chain" id="PRO_5046815303" evidence="6">
    <location>
        <begin position="17"/>
        <end position="283"/>
    </location>
</feature>
<evidence type="ECO:0000256" key="3">
    <source>
        <dbReference type="ARBA" id="ARBA00022989"/>
    </source>
</evidence>
<sequence length="283" mass="31148">MSAVLMIACELVFLGCFRETYKVAILRRKAARLSKETGNTFKTIYDVDESKRNSTSNFLESITRPFIVFFGSGVLQALSLFGGITFTYFYIMSTTLPDILSEIYNLTPAQTGICFISFSTGSLIMVALCNTYLDKIYIHLRTTHNNINAPEYRLPLVILGSLTLPLAVASYGWLAQTHAPLPLMLLCVAAMGFTLTLGYLPVMAYVVDALGLYAASGMTAMIVARCLMGTFFPLAAGPLVKRFGYGWGFTVLGGISVAMAPIPMVLYRYGARWRLRSPYTSQS</sequence>
<evidence type="ECO:0000256" key="4">
    <source>
        <dbReference type="ARBA" id="ARBA00023136"/>
    </source>
</evidence>
<accession>A0ABR0KFE3</accession>
<keyword evidence="3 5" id="KW-1133">Transmembrane helix</keyword>
<gene>
    <name evidence="7" type="ORF">LTR24_003452</name>
</gene>
<feature type="transmembrane region" description="Helical" evidence="5">
    <location>
        <begin position="154"/>
        <end position="174"/>
    </location>
</feature>
<evidence type="ECO:0000256" key="1">
    <source>
        <dbReference type="ARBA" id="ARBA00004141"/>
    </source>
</evidence>
<keyword evidence="2 5" id="KW-0812">Transmembrane</keyword>
<keyword evidence="6" id="KW-0732">Signal</keyword>
<dbReference type="Gene3D" id="1.20.1250.20">
    <property type="entry name" value="MFS general substrate transporter like domains"/>
    <property type="match status" value="1"/>
</dbReference>
<feature type="transmembrane region" description="Helical" evidence="5">
    <location>
        <begin position="110"/>
        <end position="133"/>
    </location>
</feature>